<dbReference type="Gene3D" id="3.40.50.300">
    <property type="entry name" value="P-loop containing nucleotide triphosphate hydrolases"/>
    <property type="match status" value="2"/>
</dbReference>
<keyword evidence="1" id="KW-0547">Nucleotide-binding</keyword>
<evidence type="ECO:0000256" key="4">
    <source>
        <dbReference type="SAM" id="MobiDB-lite"/>
    </source>
</evidence>
<evidence type="ECO:0000256" key="3">
    <source>
        <dbReference type="ARBA" id="ARBA00022840"/>
    </source>
</evidence>
<name>A0ABD3P887_9STRA</name>
<dbReference type="Proteomes" id="UP001516023">
    <property type="component" value="Unassembled WGS sequence"/>
</dbReference>
<evidence type="ECO:0000259" key="5">
    <source>
        <dbReference type="SMART" id="SM00487"/>
    </source>
</evidence>
<dbReference type="GO" id="GO:0005524">
    <property type="term" value="F:ATP binding"/>
    <property type="evidence" value="ECO:0007669"/>
    <property type="project" value="UniProtKB-KW"/>
</dbReference>
<dbReference type="InterPro" id="IPR050628">
    <property type="entry name" value="SNF2_RAD54_helicase_TF"/>
</dbReference>
<dbReference type="SUPFAM" id="SSF52540">
    <property type="entry name" value="P-loop containing nucleoside triphosphate hydrolases"/>
    <property type="match status" value="2"/>
</dbReference>
<evidence type="ECO:0000256" key="2">
    <source>
        <dbReference type="ARBA" id="ARBA00022801"/>
    </source>
</evidence>
<evidence type="ECO:0000313" key="6">
    <source>
        <dbReference type="EMBL" id="KAL3784494.1"/>
    </source>
</evidence>
<dbReference type="EMBL" id="JABMIG020000235">
    <property type="protein sequence ID" value="KAL3784494.1"/>
    <property type="molecule type" value="Genomic_DNA"/>
</dbReference>
<feature type="compositionally biased region" description="Basic and acidic residues" evidence="4">
    <location>
        <begin position="1051"/>
        <end position="1065"/>
    </location>
</feature>
<reference evidence="6 7" key="1">
    <citation type="journal article" date="2020" name="G3 (Bethesda)">
        <title>Improved Reference Genome for Cyclotella cryptica CCMP332, a Model for Cell Wall Morphogenesis, Salinity Adaptation, and Lipid Production in Diatoms (Bacillariophyta).</title>
        <authorList>
            <person name="Roberts W.R."/>
            <person name="Downey K.M."/>
            <person name="Ruck E.C."/>
            <person name="Traller J.C."/>
            <person name="Alverson A.J."/>
        </authorList>
    </citation>
    <scope>NUCLEOTIDE SEQUENCE [LARGE SCALE GENOMIC DNA]</scope>
    <source>
        <strain evidence="6 7">CCMP332</strain>
    </source>
</reference>
<dbReference type="InterPro" id="IPR000330">
    <property type="entry name" value="SNF2_N"/>
</dbReference>
<evidence type="ECO:0000313" key="7">
    <source>
        <dbReference type="Proteomes" id="UP001516023"/>
    </source>
</evidence>
<gene>
    <name evidence="6" type="ORF">HJC23_013637</name>
</gene>
<keyword evidence="3" id="KW-0067">ATP-binding</keyword>
<proteinExistence type="predicted"/>
<dbReference type="SMART" id="SM00487">
    <property type="entry name" value="DEXDc"/>
    <property type="match status" value="1"/>
</dbReference>
<dbReference type="Pfam" id="PF00176">
    <property type="entry name" value="SNF2-rel_dom"/>
    <property type="match status" value="1"/>
</dbReference>
<dbReference type="PANTHER" id="PTHR45626">
    <property type="entry name" value="TRANSCRIPTION TERMINATION FACTOR 2-RELATED"/>
    <property type="match status" value="1"/>
</dbReference>
<dbReference type="InterPro" id="IPR027417">
    <property type="entry name" value="P-loop_NTPase"/>
</dbReference>
<organism evidence="6 7">
    <name type="scientific">Cyclotella cryptica</name>
    <dbReference type="NCBI Taxonomy" id="29204"/>
    <lineage>
        <taxon>Eukaryota</taxon>
        <taxon>Sar</taxon>
        <taxon>Stramenopiles</taxon>
        <taxon>Ochrophyta</taxon>
        <taxon>Bacillariophyta</taxon>
        <taxon>Coscinodiscophyceae</taxon>
        <taxon>Thalassiosirophycidae</taxon>
        <taxon>Stephanodiscales</taxon>
        <taxon>Stephanodiscaceae</taxon>
        <taxon>Cyclotella</taxon>
    </lineage>
</organism>
<accession>A0ABD3P887</accession>
<feature type="region of interest" description="Disordered" evidence="4">
    <location>
        <begin position="1045"/>
        <end position="1065"/>
    </location>
</feature>
<keyword evidence="2" id="KW-0378">Hydrolase</keyword>
<dbReference type="InterPro" id="IPR014001">
    <property type="entry name" value="Helicase_ATP-bd"/>
</dbReference>
<feature type="domain" description="Helicase ATP-binding" evidence="5">
    <location>
        <begin position="74"/>
        <end position="459"/>
    </location>
</feature>
<keyword evidence="7" id="KW-1185">Reference proteome</keyword>
<dbReference type="GO" id="GO:0016787">
    <property type="term" value="F:hydrolase activity"/>
    <property type="evidence" value="ECO:0007669"/>
    <property type="project" value="UniProtKB-KW"/>
</dbReference>
<dbReference type="AlphaFoldDB" id="A0ABD3P887"/>
<comment type="caution">
    <text evidence="6">The sequence shown here is derived from an EMBL/GenBank/DDBJ whole genome shotgun (WGS) entry which is preliminary data.</text>
</comment>
<protein>
    <recommendedName>
        <fullName evidence="5">Helicase ATP-binding domain-containing protein</fullName>
    </recommendedName>
</protein>
<evidence type="ECO:0000256" key="1">
    <source>
        <dbReference type="ARBA" id="ARBA00022741"/>
    </source>
</evidence>
<dbReference type="PANTHER" id="PTHR45626:SF14">
    <property type="entry name" value="ATP-DEPENDENT DNA HELICASE (EUROFUNG)"/>
    <property type="match status" value="1"/>
</dbReference>
<sequence length="1065" mass="120703">METSHQLHQALTTLTAHYFPYLTLHDLHSFRLASKSIYNSLQYTEYTKSRDGNDYLVPFPGFPGILSTRNDIHSGAGLFCHQLASLHAMHLAENASANLAFGSLRGGILGDAPGLGKTITMLALICSTAGLKPVDPPEFYDLASINQHWQLMRGNVVFREEILKALRPIRDWAAQQDSNAARLYRELCREVCPPYVEGRFPTLQSFEWHVYSKMRGIVPQYRLDLFRRNVVRFKAGLDKRNRQFLRSTMGKRILLERNLIPCSTTLVIVPDALLEHWAEQIRRHVNLEVFADPSSFHRGDNNGKSSHGVVYIDGVGDLSTARFPLNHMQMPLPSAFQLMGYVFVIVPFSRIKERNQNKKRRRDDDGDYTSEITFDGYFKNAMLQSSLLQLRWFRIVVDEGHELGENEAENDVTKFINEIAAERRWVLSGTPTTGDEDSTEFNSQCLDQLQRLLIFLRHEMYGILPPLSSVDSNTYNSKGTIKDMKHCRKKQAKSAWDNNVKTAFLNKQESGREELYRVLNEVMVMHKKEDLSLPKPIFKQADINVHVPFDVQSKIVEAVSMDESNMDTLLPILSELGVDIGTRKAELHNLLPRAIKSGGQALFDAMIHQYFYTDNYQKLVDEAQGNYISDSIKKAKINLDARGGPVLNSTSAPITAATDKTIDFGCNDRRPIKAVVYSSSLLNLADVTEYLHLSFKSENIAELNMGRIANMSYELGRFRNGKKEGKLCPICGGWNDYIGKKLMSCYNLIMEVSDFSGRTFLVEPQRVLRAVGFDEESNPNLVGNPVDFTRLQGESLYKYGLVSQKHWRVGDALKVDMRDPHPLLQKRWSREVWKSYGSEKCVDLIETYGGLGRDGYLGPLPVYDNGSNEVFVKLNKWQQCGKFHGRSRWYTGPTVEHTPIRTEVEDVFILCLDAALAHGLDLSFVTHLFLLEPIDDAALLEQVTSRAHRLGSTGPVIVETVNVWPELDPKTSEKAKKLTSTSTHISSRTTTCTAVCDHCYRSFETIEKAQIHEKTCDRNPDSAAIIDPFHLSSIYRDIRPPPPILAGQAHPIDRRFNGLKDRAKM</sequence>